<dbReference type="EC" id="1.5.1.7" evidence="4 13"/>
<evidence type="ECO:0000259" key="16">
    <source>
        <dbReference type="SMART" id="SM01002"/>
    </source>
</evidence>
<evidence type="ECO:0000256" key="11">
    <source>
        <dbReference type="ARBA" id="ARBA00033228"/>
    </source>
</evidence>
<evidence type="ECO:0000259" key="17">
    <source>
        <dbReference type="SMART" id="SM01003"/>
    </source>
</evidence>
<dbReference type="Proteomes" id="UP000078237">
    <property type="component" value="Unassembled WGS sequence"/>
</dbReference>
<evidence type="ECO:0000256" key="15">
    <source>
        <dbReference type="PIRSR" id="PIRSR018250-4"/>
    </source>
</evidence>
<accession>A0A175VVA7</accession>
<dbReference type="InterPro" id="IPR027281">
    <property type="entry name" value="Lys1"/>
</dbReference>
<dbReference type="PANTHER" id="PTHR11133">
    <property type="entry name" value="SACCHAROPINE DEHYDROGENASE"/>
    <property type="match status" value="1"/>
</dbReference>
<evidence type="ECO:0000256" key="6">
    <source>
        <dbReference type="ARBA" id="ARBA00022605"/>
    </source>
</evidence>
<feature type="binding site" evidence="14">
    <location>
        <begin position="193"/>
        <end position="194"/>
    </location>
    <ligand>
        <name>NAD(+)</name>
        <dbReference type="ChEBI" id="CHEBI:57540"/>
    </ligand>
</feature>
<dbReference type="InterPro" id="IPR036291">
    <property type="entry name" value="NAD(P)-bd_dom_sf"/>
</dbReference>
<evidence type="ECO:0000256" key="7">
    <source>
        <dbReference type="ARBA" id="ARBA00023002"/>
    </source>
</evidence>
<gene>
    <name evidence="18" type="ORF">MMYC01_209256</name>
</gene>
<dbReference type="InterPro" id="IPR051168">
    <property type="entry name" value="AASS"/>
</dbReference>
<feature type="domain" description="Alanine dehydrogenase/pyridine nucleotide transhydrogenase N-terminal" evidence="17">
    <location>
        <begin position="7"/>
        <end position="134"/>
    </location>
</feature>
<dbReference type="Pfam" id="PF05222">
    <property type="entry name" value="AlaDh_PNT_N"/>
    <property type="match status" value="1"/>
</dbReference>
<evidence type="ECO:0000256" key="5">
    <source>
        <dbReference type="ARBA" id="ARBA00021221"/>
    </source>
</evidence>
<evidence type="ECO:0000256" key="3">
    <source>
        <dbReference type="ARBA" id="ARBA00011245"/>
    </source>
</evidence>
<evidence type="ECO:0000256" key="2">
    <source>
        <dbReference type="ARBA" id="ARBA00005689"/>
    </source>
</evidence>
<dbReference type="Gene3D" id="3.40.50.720">
    <property type="entry name" value="NAD(P)-binding Rossmann-like Domain"/>
    <property type="match status" value="3"/>
</dbReference>
<dbReference type="EMBL" id="LCTW02000329">
    <property type="protein sequence ID" value="KXX74684.1"/>
    <property type="molecule type" value="Genomic_DNA"/>
</dbReference>
<evidence type="ECO:0000313" key="19">
    <source>
        <dbReference type="Proteomes" id="UP000078237"/>
    </source>
</evidence>
<dbReference type="FunFam" id="3.40.50.720:FF:000217">
    <property type="entry name" value="Saccharopine dehydrogenase [NAD(+), L-lysine-forming]"/>
    <property type="match status" value="1"/>
</dbReference>
<keyword evidence="8 13" id="KW-0520">NAD</keyword>
<protein>
    <recommendedName>
        <fullName evidence="5 13">Saccharopine dehydrogenase [NAD(+), L-lysine-forming]</fullName>
        <shortName evidence="13">SDH</shortName>
        <ecNumber evidence="4 13">1.5.1.7</ecNumber>
    </recommendedName>
    <alternativeName>
        <fullName evidence="11 13">Lysine--2-oxoglutarate reductase</fullName>
    </alternativeName>
</protein>
<dbReference type="SUPFAM" id="SSF52283">
    <property type="entry name" value="Formate/glycerate dehydrogenase catalytic domain-like"/>
    <property type="match status" value="1"/>
</dbReference>
<feature type="binding site" evidence="14">
    <location>
        <position position="217"/>
    </location>
    <ligand>
        <name>NAD(+)</name>
        <dbReference type="ChEBI" id="CHEBI:57540"/>
    </ligand>
</feature>
<dbReference type="PANTHER" id="PTHR11133:SF23">
    <property type="entry name" value="SACCHAROPINE DEHYDROGENASE [NAD(+), L-LYSINE-FORMING]"/>
    <property type="match status" value="1"/>
</dbReference>
<comment type="similarity">
    <text evidence="2 13">Belongs to the AlaDH/PNT family.</text>
</comment>
<feature type="binding site" evidence="14">
    <location>
        <position position="268"/>
    </location>
    <ligand>
        <name>NAD(+)</name>
        <dbReference type="ChEBI" id="CHEBI:57540"/>
    </ligand>
</feature>
<dbReference type="InterPro" id="IPR007886">
    <property type="entry name" value="AlaDH/PNT_N"/>
</dbReference>
<dbReference type="SUPFAM" id="SSF51735">
    <property type="entry name" value="NAD(P)-binding Rossmann-fold domains"/>
    <property type="match status" value="1"/>
</dbReference>
<dbReference type="STRING" id="100816.A0A175VVA7"/>
<comment type="pathway">
    <text evidence="1 13">Amino-acid biosynthesis; L-lysine biosynthesis via AAA pathway; L-lysine from L-alpha-aminoadipate (fungal route): step 3/3.</text>
</comment>
<dbReference type="InterPro" id="IPR007698">
    <property type="entry name" value="AlaDH/PNT_NAD(H)-bd"/>
</dbReference>
<keyword evidence="7 13" id="KW-0560">Oxidoreductase</keyword>
<feature type="binding site" evidence="14">
    <location>
        <position position="122"/>
    </location>
    <ligand>
        <name>NAD(+)</name>
        <dbReference type="ChEBI" id="CHEBI:57540"/>
    </ligand>
</feature>
<keyword evidence="9 13" id="KW-0457">Lysine biosynthesis</keyword>
<dbReference type="OrthoDB" id="265306at2759"/>
<evidence type="ECO:0000256" key="8">
    <source>
        <dbReference type="ARBA" id="ARBA00023027"/>
    </source>
</evidence>
<dbReference type="GO" id="GO:0016558">
    <property type="term" value="P:protein import into peroxisome matrix"/>
    <property type="evidence" value="ECO:0007669"/>
    <property type="project" value="EnsemblFungi"/>
</dbReference>
<organism evidence="18 19">
    <name type="scientific">Madurella mycetomatis</name>
    <dbReference type="NCBI Taxonomy" id="100816"/>
    <lineage>
        <taxon>Eukaryota</taxon>
        <taxon>Fungi</taxon>
        <taxon>Dikarya</taxon>
        <taxon>Ascomycota</taxon>
        <taxon>Pezizomycotina</taxon>
        <taxon>Sordariomycetes</taxon>
        <taxon>Sordariomycetidae</taxon>
        <taxon>Sordariales</taxon>
        <taxon>Sordariales incertae sedis</taxon>
        <taxon>Madurella</taxon>
    </lineage>
</organism>
<evidence type="ECO:0000256" key="9">
    <source>
        <dbReference type="ARBA" id="ARBA00023154"/>
    </source>
</evidence>
<feature type="disulfide bond" evidence="15">
    <location>
        <begin position="195"/>
        <end position="239"/>
    </location>
</feature>
<feature type="domain" description="Alanine dehydrogenase/pyridine nucleotide transhydrogenase NAD(H)-binding" evidence="16">
    <location>
        <begin position="165"/>
        <end position="308"/>
    </location>
</feature>
<keyword evidence="10" id="KW-1015">Disulfide bond</keyword>
<dbReference type="UniPathway" id="UPA00033">
    <property type="reaction ID" value="UER00034"/>
</dbReference>
<evidence type="ECO:0000256" key="1">
    <source>
        <dbReference type="ARBA" id="ARBA00004884"/>
    </source>
</evidence>
<comment type="subunit">
    <text evidence="3">Monomer.</text>
</comment>
<dbReference type="SMART" id="SM01002">
    <property type="entry name" value="AlaDh_PNT_C"/>
    <property type="match status" value="1"/>
</dbReference>
<reference evidence="18 19" key="1">
    <citation type="journal article" date="2016" name="Genome Announc.">
        <title>Genome Sequence of Madurella mycetomatis mm55, Isolated from a Human Mycetoma Case in Sudan.</title>
        <authorList>
            <person name="Smit S."/>
            <person name="Derks M.F."/>
            <person name="Bervoets S."/>
            <person name="Fahal A."/>
            <person name="van Leeuwen W."/>
            <person name="van Belkum A."/>
            <person name="van de Sande W.W."/>
        </authorList>
    </citation>
    <scope>NUCLEOTIDE SEQUENCE [LARGE SCALE GENOMIC DNA]</scope>
    <source>
        <strain evidence="19">mm55</strain>
    </source>
</reference>
<sequence length="396" mass="43357">MAPAVLHLRSETKPLEHRSALTPTTTAELIKAGYTVNVERSPERIFDDAEFEAAGATLVPEGSWVDAPKEHIIVGLKELEEKDCNMFMFNKQQAGWENVLARFPRGGGTLLDLEFLVDERGRRVAAFGFHAGFAGAALALEVWAWQLSNSEPFPGVESYPNEDSLIANVKKALDEGVKKAGRLPRVIVIGALGRCGSGAVAALQKAGVPDENILKWDMAETAKGGPFKEITDSDIFVNCIYLTSKIPNFVNMESLQVPDRKLSVVCDVSADTTSPFTPVPIYTVATTFDKPTVPVEGLNNGPPLSVISIDHLPSLLPREASEAFSRAFTPTLSLNLRTCEEEIWVEMADLRFIISLDDLLPSLLELNDWRNSPVWARAEKLFNEKVATLPASALLK</sequence>
<evidence type="ECO:0000256" key="14">
    <source>
        <dbReference type="PIRSR" id="PIRSR018250-3"/>
    </source>
</evidence>
<proteinExistence type="inferred from homology"/>
<keyword evidence="6 13" id="KW-0028">Amino-acid biosynthesis</keyword>
<dbReference type="GO" id="GO:0004754">
    <property type="term" value="F:saccharopine dehydrogenase (NAD+, L-lysine-forming) activity"/>
    <property type="evidence" value="ECO:0007669"/>
    <property type="project" value="UniProtKB-EC"/>
</dbReference>
<dbReference type="GO" id="GO:0005737">
    <property type="term" value="C:cytoplasm"/>
    <property type="evidence" value="ECO:0007669"/>
    <property type="project" value="TreeGrafter"/>
</dbReference>
<feature type="binding site" evidence="14">
    <location>
        <position position="221"/>
    </location>
    <ligand>
        <name>NAD(+)</name>
        <dbReference type="ChEBI" id="CHEBI:57540"/>
    </ligand>
</feature>
<evidence type="ECO:0000256" key="12">
    <source>
        <dbReference type="ARBA" id="ARBA00047860"/>
    </source>
</evidence>
<dbReference type="SMART" id="SM01003">
    <property type="entry name" value="AlaDh_PNT_N"/>
    <property type="match status" value="1"/>
</dbReference>
<evidence type="ECO:0000313" key="18">
    <source>
        <dbReference type="EMBL" id="KXX74684.1"/>
    </source>
</evidence>
<comment type="caution">
    <text evidence="18">The sequence shown here is derived from an EMBL/GenBank/DDBJ whole genome shotgun (WGS) entry which is preliminary data.</text>
</comment>
<dbReference type="GO" id="GO:0019878">
    <property type="term" value="P:lysine biosynthetic process via aminoadipic acid"/>
    <property type="evidence" value="ECO:0007669"/>
    <property type="project" value="UniProtKB-UniPathway"/>
</dbReference>
<dbReference type="GO" id="GO:0003729">
    <property type="term" value="F:mRNA binding"/>
    <property type="evidence" value="ECO:0007669"/>
    <property type="project" value="EnsemblFungi"/>
</dbReference>
<dbReference type="CDD" id="cd12188">
    <property type="entry name" value="SDH"/>
    <property type="match status" value="1"/>
</dbReference>
<comment type="catalytic activity">
    <reaction evidence="12 13">
        <text>L-saccharopine + NAD(+) + H2O = L-lysine + 2-oxoglutarate + NADH + H(+)</text>
        <dbReference type="Rhea" id="RHEA:12440"/>
        <dbReference type="ChEBI" id="CHEBI:15377"/>
        <dbReference type="ChEBI" id="CHEBI:15378"/>
        <dbReference type="ChEBI" id="CHEBI:16810"/>
        <dbReference type="ChEBI" id="CHEBI:32551"/>
        <dbReference type="ChEBI" id="CHEBI:57540"/>
        <dbReference type="ChEBI" id="CHEBI:57945"/>
        <dbReference type="ChEBI" id="CHEBI:57951"/>
        <dbReference type="EC" id="1.5.1.7"/>
    </reaction>
</comment>
<evidence type="ECO:0000256" key="13">
    <source>
        <dbReference type="PIRNR" id="PIRNR018250"/>
    </source>
</evidence>
<evidence type="ECO:0000256" key="4">
    <source>
        <dbReference type="ARBA" id="ARBA00012847"/>
    </source>
</evidence>
<evidence type="ECO:0000256" key="10">
    <source>
        <dbReference type="ARBA" id="ARBA00023157"/>
    </source>
</evidence>
<dbReference type="AlphaFoldDB" id="A0A175VVA7"/>
<name>A0A175VVA7_9PEZI</name>
<feature type="binding site" evidence="14">
    <location>
        <position position="241"/>
    </location>
    <ligand>
        <name>NAD(+)</name>
        <dbReference type="ChEBI" id="CHEBI:57540"/>
    </ligand>
</feature>
<keyword evidence="19" id="KW-1185">Reference proteome</keyword>
<dbReference type="PIRSF" id="PIRSF018250">
    <property type="entry name" value="Saccharopine_DH_Lys"/>
    <property type="match status" value="1"/>
</dbReference>
<feature type="binding site" evidence="14">
    <location>
        <begin position="309"/>
        <end position="312"/>
    </location>
    <ligand>
        <name>NAD(+)</name>
        <dbReference type="ChEBI" id="CHEBI:57540"/>
    </ligand>
</feature>
<dbReference type="VEuPathDB" id="FungiDB:MMYC01_209256"/>